<evidence type="ECO:0008006" key="3">
    <source>
        <dbReference type="Google" id="ProtNLM"/>
    </source>
</evidence>
<dbReference type="AlphaFoldDB" id="A0ABD1W8B1"/>
<proteinExistence type="predicted"/>
<dbReference type="PANTHER" id="PTHR33527:SF14">
    <property type="entry name" value="OS07G0274300 PROTEIN"/>
    <property type="match status" value="1"/>
</dbReference>
<evidence type="ECO:0000313" key="2">
    <source>
        <dbReference type="Proteomes" id="UP001604277"/>
    </source>
</evidence>
<protein>
    <recommendedName>
        <fullName evidence="3">Maturase K</fullName>
    </recommendedName>
</protein>
<accession>A0ABD1W8B1</accession>
<name>A0ABD1W8B1_9LAMI</name>
<dbReference type="PANTHER" id="PTHR33527">
    <property type="entry name" value="OS07G0274300 PROTEIN"/>
    <property type="match status" value="1"/>
</dbReference>
<reference evidence="2" key="1">
    <citation type="submission" date="2024-07" db="EMBL/GenBank/DDBJ databases">
        <title>Two chromosome-level genome assemblies of Korean endemic species Abeliophyllum distichum and Forsythia ovata (Oleaceae).</title>
        <authorList>
            <person name="Jang H."/>
        </authorList>
    </citation>
    <scope>NUCLEOTIDE SEQUENCE [LARGE SCALE GENOMIC DNA]</scope>
</reference>
<sequence length="143" mass="16724">MLDEQALYAIILLLRPSFIRAILNGQTKAKLHSMNIMFGHESLCRRMRDLHYHHHHVLGNCIKSIYMQEVMFDEQALYAIILLLPSFIHAILNGQTKDKFAFNEQHVWMCKFVPKNKRSSLPPTTTFLRSPPPRATSFHVDFF</sequence>
<organism evidence="1 2">
    <name type="scientific">Forsythia ovata</name>
    <dbReference type="NCBI Taxonomy" id="205694"/>
    <lineage>
        <taxon>Eukaryota</taxon>
        <taxon>Viridiplantae</taxon>
        <taxon>Streptophyta</taxon>
        <taxon>Embryophyta</taxon>
        <taxon>Tracheophyta</taxon>
        <taxon>Spermatophyta</taxon>
        <taxon>Magnoliopsida</taxon>
        <taxon>eudicotyledons</taxon>
        <taxon>Gunneridae</taxon>
        <taxon>Pentapetalae</taxon>
        <taxon>asterids</taxon>
        <taxon>lamiids</taxon>
        <taxon>Lamiales</taxon>
        <taxon>Oleaceae</taxon>
        <taxon>Forsythieae</taxon>
        <taxon>Forsythia</taxon>
    </lineage>
</organism>
<evidence type="ECO:0000313" key="1">
    <source>
        <dbReference type="EMBL" id="KAL2544670.1"/>
    </source>
</evidence>
<keyword evidence="2" id="KW-1185">Reference proteome</keyword>
<dbReference type="Proteomes" id="UP001604277">
    <property type="component" value="Unassembled WGS sequence"/>
</dbReference>
<dbReference type="EMBL" id="JBFOLJ010000004">
    <property type="protein sequence ID" value="KAL2544670.1"/>
    <property type="molecule type" value="Genomic_DNA"/>
</dbReference>
<gene>
    <name evidence="1" type="ORF">Fot_13903</name>
</gene>
<comment type="caution">
    <text evidence="1">The sequence shown here is derived from an EMBL/GenBank/DDBJ whole genome shotgun (WGS) entry which is preliminary data.</text>
</comment>